<reference evidence="1" key="1">
    <citation type="submission" date="2019-03" db="EMBL/GenBank/DDBJ databases">
        <authorList>
            <person name="Danneels B."/>
        </authorList>
    </citation>
    <scope>NUCLEOTIDE SEQUENCE</scope>
</reference>
<name>A0A484PF16_9ZZZZ</name>
<evidence type="ECO:0000313" key="1">
    <source>
        <dbReference type="EMBL" id="VFR23349.1"/>
    </source>
</evidence>
<proteinExistence type="predicted"/>
<accession>A0A484PF16</accession>
<dbReference type="EMBL" id="CAADHY010000016">
    <property type="protein sequence ID" value="VFR23349.1"/>
    <property type="molecule type" value="Genomic_DNA"/>
</dbReference>
<sequence length="42" mass="4412">MPSKAYGTHMNGFKADDLVGIIAARKKGCIAAALFHLSRPGP</sequence>
<dbReference type="AlphaFoldDB" id="A0A484PF16"/>
<protein>
    <submittedName>
        <fullName evidence="1">Uncharacterized protein</fullName>
    </submittedName>
</protein>
<organism evidence="1">
    <name type="scientific">plant metagenome</name>
    <dbReference type="NCBI Taxonomy" id="1297885"/>
    <lineage>
        <taxon>unclassified sequences</taxon>
        <taxon>metagenomes</taxon>
        <taxon>organismal metagenomes</taxon>
    </lineage>
</organism>
<gene>
    <name evidence="1" type="ORF">AMP9_0013</name>
</gene>